<name>A0A1F5KBX5_9BACT</name>
<gene>
    <name evidence="3" type="ORF">A3F00_00025</name>
</gene>
<feature type="compositionally biased region" description="Polar residues" evidence="1">
    <location>
        <begin position="196"/>
        <end position="222"/>
    </location>
</feature>
<keyword evidence="2" id="KW-1133">Transmembrane helix</keyword>
<dbReference type="EMBL" id="MFDE01000022">
    <property type="protein sequence ID" value="OGE38389.1"/>
    <property type="molecule type" value="Genomic_DNA"/>
</dbReference>
<evidence type="ECO:0000313" key="4">
    <source>
        <dbReference type="Proteomes" id="UP000176527"/>
    </source>
</evidence>
<feature type="compositionally biased region" description="Acidic residues" evidence="1">
    <location>
        <begin position="60"/>
        <end position="69"/>
    </location>
</feature>
<keyword evidence="2" id="KW-0812">Transmembrane</keyword>
<feature type="compositionally biased region" description="Low complexity" evidence="1">
    <location>
        <begin position="670"/>
        <end position="688"/>
    </location>
</feature>
<evidence type="ECO:0000256" key="1">
    <source>
        <dbReference type="SAM" id="MobiDB-lite"/>
    </source>
</evidence>
<feature type="compositionally biased region" description="Low complexity" evidence="1">
    <location>
        <begin position="174"/>
        <end position="195"/>
    </location>
</feature>
<feature type="compositionally biased region" description="Acidic residues" evidence="1">
    <location>
        <begin position="111"/>
        <end position="123"/>
    </location>
</feature>
<feature type="region of interest" description="Disordered" evidence="1">
    <location>
        <begin position="44"/>
        <end position="222"/>
    </location>
</feature>
<comment type="caution">
    <text evidence="3">The sequence shown here is derived from an EMBL/GenBank/DDBJ whole genome shotgun (WGS) entry which is preliminary data.</text>
</comment>
<keyword evidence="2" id="KW-0472">Membrane</keyword>
<feature type="compositionally biased region" description="Polar residues" evidence="1">
    <location>
        <begin position="138"/>
        <end position="156"/>
    </location>
</feature>
<reference evidence="3 4" key="1">
    <citation type="journal article" date="2016" name="Nat. Commun.">
        <title>Thousands of microbial genomes shed light on interconnected biogeochemical processes in an aquifer system.</title>
        <authorList>
            <person name="Anantharaman K."/>
            <person name="Brown C.T."/>
            <person name="Hug L.A."/>
            <person name="Sharon I."/>
            <person name="Castelle C.J."/>
            <person name="Probst A.J."/>
            <person name="Thomas B.C."/>
            <person name="Singh A."/>
            <person name="Wilkins M.J."/>
            <person name="Karaoz U."/>
            <person name="Brodie E.L."/>
            <person name="Williams K.H."/>
            <person name="Hubbard S.S."/>
            <person name="Banfield J.F."/>
        </authorList>
    </citation>
    <scope>NUCLEOTIDE SEQUENCE [LARGE SCALE GENOMIC DNA]</scope>
</reference>
<accession>A0A1F5KBX5</accession>
<dbReference type="Proteomes" id="UP000176527">
    <property type="component" value="Unassembled WGS sequence"/>
</dbReference>
<protein>
    <submittedName>
        <fullName evidence="3">Uncharacterized protein</fullName>
    </submittedName>
</protein>
<feature type="transmembrane region" description="Helical" evidence="2">
    <location>
        <begin position="742"/>
        <end position="760"/>
    </location>
</feature>
<feature type="compositionally biased region" description="Low complexity" evidence="1">
    <location>
        <begin position="44"/>
        <end position="56"/>
    </location>
</feature>
<evidence type="ECO:0000313" key="3">
    <source>
        <dbReference type="EMBL" id="OGE38389.1"/>
    </source>
</evidence>
<feature type="compositionally biased region" description="Low complexity" evidence="1">
    <location>
        <begin position="643"/>
        <end position="662"/>
    </location>
</feature>
<evidence type="ECO:0000256" key="2">
    <source>
        <dbReference type="SAM" id="Phobius"/>
    </source>
</evidence>
<feature type="region of interest" description="Disordered" evidence="1">
    <location>
        <begin position="641"/>
        <end position="688"/>
    </location>
</feature>
<sequence length="769" mass="78024">MAVSIKGIQNMNQIRNKIVSVILITILSIGQLSLPAFVLASELPSSPEAPSTPSLPGSDETPDEPDVPEIPDLPQDTVEETQEETIDSEEPNLDEVVEPEIPETPSLPGEESSDGEFVEDESAGEYISDSQDSEEYTGDSTPSQTGSVSEDGSSSDPKIITGDAESQGAIINTGNNNYSSTPSGSSGSGVSILSGENGSDSTNTGAVVLDDTSSTTQTNNADVESSLILDSNSGENSASRNVGDVLIDTGDAEVTGTIVNAVNTNVDGVAVSEFNVSDDQIGDIILDFGSYCITGCSAWSVDVVNEGNGSDSTNTGTVDLTLDNDTTQVNNATLTNDLILSANSGDNTADDNTGGDIEIVTGDASVSGNIVNFVNNNLAGNVIYGVVNIFGDLVGDIILPESLLAALGYSGTDISVGNIGNGTGSTNSGTVDLTQADTFNQLNDATILNNIDLDGTTGGNSTSANTGGDSSITTGDVDIDANVLNIANTNIIGGTWWIVLINEAGNWFGKILGAPDGSNYAGSSGTQFALNPDGTINVTNEGNGADSTNIGIVTADVTNTTNQTNTANITNNIDLSANTGGNSASRNTGGNSSITTGDAKIMLNLINFVNNNFAGGNVVLTVVNVFGSWLGDFVTPGSKKENNNLAASSNPSNPSGSTQGSGNDSGGASGSQTSTASNSSNSSSTSTAASNTIVPPALIAVLGALSGNLQNSGGAQVAGFVTSAPDAGTTIDSLTGKKKIKINLAWAFLLIPFAGGLFIINRRLIHPAR</sequence>
<proteinExistence type="predicted"/>
<organism evidence="3 4">
    <name type="scientific">Candidatus Daviesbacteria bacterium RIFCSPHIGHO2_12_FULL_37_11</name>
    <dbReference type="NCBI Taxonomy" id="1797777"/>
    <lineage>
        <taxon>Bacteria</taxon>
        <taxon>Candidatus Daviesiibacteriota</taxon>
    </lineage>
</organism>
<dbReference type="AlphaFoldDB" id="A0A1F5KBX5"/>
<feature type="compositionally biased region" description="Acidic residues" evidence="1">
    <location>
        <begin position="77"/>
        <end position="101"/>
    </location>
</feature>